<accession>A0A124IWH4</accession>
<reference evidence="1 2" key="1">
    <citation type="submission" date="2015-12" db="EMBL/GenBank/DDBJ databases">
        <title>Draft genome sequence of Acidibacillus ferrooxidans ITV001, isolated from a chalcopyrite acid mine drainage site in Brazil.</title>
        <authorList>
            <person name="Dall'Agnol H."/>
            <person name="Nancucheo I."/>
            <person name="Johnson B."/>
            <person name="Oliveira R."/>
            <person name="Leite L."/>
            <person name="Pylro V."/>
            <person name="Nunes G.L."/>
            <person name="Tzotzos G."/>
            <person name="Fernandes G.R."/>
            <person name="Dutra J."/>
            <person name="Orellana S.C."/>
            <person name="Oliveira G."/>
        </authorList>
    </citation>
    <scope>NUCLEOTIDE SEQUENCE [LARGE SCALE GENOMIC DNA]</scope>
    <source>
        <strain evidence="2">ITV01</strain>
    </source>
</reference>
<sequence>MDNESKPRFIENFITDPMDVKKALDGIKRAQRRSKRFGDPGDRFTLSGRIFELTDVYRQAFRDISDEDAQKEGYESLSAYHRHLSNLHSNASFEPDLMFFVHEFRAL</sequence>
<dbReference type="InterPro" id="IPR015947">
    <property type="entry name" value="PUA-like_sf"/>
</dbReference>
<dbReference type="RefSeq" id="WP_067710953.1">
    <property type="nucleotide sequence ID" value="NZ_LPVJ01000001.1"/>
</dbReference>
<dbReference type="EMBL" id="LPVJ01000001">
    <property type="protein sequence ID" value="KUO97416.1"/>
    <property type="molecule type" value="Genomic_DNA"/>
</dbReference>
<dbReference type="OrthoDB" id="2719516at2"/>
<evidence type="ECO:0008006" key="3">
    <source>
        <dbReference type="Google" id="ProtNLM"/>
    </source>
</evidence>
<organism evidence="1 2">
    <name type="scientific">Ferroacidibacillus organovorans</name>
    <dbReference type="NCBI Taxonomy" id="1765683"/>
    <lineage>
        <taxon>Bacteria</taxon>
        <taxon>Bacillati</taxon>
        <taxon>Bacillota</taxon>
        <taxon>Bacilli</taxon>
        <taxon>Bacillales</taxon>
        <taxon>Alicyclobacillaceae</taxon>
        <taxon>Ferroacidibacillus</taxon>
    </lineage>
</organism>
<dbReference type="SUPFAM" id="SSF88697">
    <property type="entry name" value="PUA domain-like"/>
    <property type="match status" value="1"/>
</dbReference>
<evidence type="ECO:0000313" key="1">
    <source>
        <dbReference type="EMBL" id="KUO97416.1"/>
    </source>
</evidence>
<dbReference type="AlphaFoldDB" id="A0A124IWH4"/>
<dbReference type="Proteomes" id="UP000053557">
    <property type="component" value="Unassembled WGS sequence"/>
</dbReference>
<keyword evidence="2" id="KW-1185">Reference proteome</keyword>
<proteinExistence type="predicted"/>
<gene>
    <name evidence="1" type="ORF">ATW55_06005</name>
</gene>
<name>A0A124IWH4_9BACL</name>
<protein>
    <recommendedName>
        <fullName evidence="3">ASCH domain-containing protein</fullName>
    </recommendedName>
</protein>
<comment type="caution">
    <text evidence="1">The sequence shown here is derived from an EMBL/GenBank/DDBJ whole genome shotgun (WGS) entry which is preliminary data.</text>
</comment>
<evidence type="ECO:0000313" key="2">
    <source>
        <dbReference type="Proteomes" id="UP000053557"/>
    </source>
</evidence>